<evidence type="ECO:0000313" key="3">
    <source>
        <dbReference type="Proteomes" id="UP000251993"/>
    </source>
</evidence>
<dbReference type="OrthoDB" id="9797653at2"/>
<name>A0A344TH79_9BACT</name>
<dbReference type="RefSeq" id="WP_114066785.1">
    <property type="nucleotide sequence ID" value="NZ_CP030850.1"/>
</dbReference>
<keyword evidence="3" id="KW-1185">Reference proteome</keyword>
<dbReference type="AlphaFoldDB" id="A0A344TH79"/>
<organism evidence="2 3">
    <name type="scientific">Runella rosea</name>
    <dbReference type="NCBI Taxonomy" id="2259595"/>
    <lineage>
        <taxon>Bacteria</taxon>
        <taxon>Pseudomonadati</taxon>
        <taxon>Bacteroidota</taxon>
        <taxon>Cytophagia</taxon>
        <taxon>Cytophagales</taxon>
        <taxon>Spirosomataceae</taxon>
        <taxon>Runella</taxon>
    </lineage>
</organism>
<dbReference type="Gene3D" id="3.30.1540.10">
    <property type="entry name" value="formyl-coa transferase, domain 3"/>
    <property type="match status" value="1"/>
</dbReference>
<dbReference type="InterPro" id="IPR050483">
    <property type="entry name" value="CoA-transferase_III_domain"/>
</dbReference>
<dbReference type="PANTHER" id="PTHR48207:SF3">
    <property type="entry name" value="SUCCINATE--HYDROXYMETHYLGLUTARATE COA-TRANSFERASE"/>
    <property type="match status" value="1"/>
</dbReference>
<dbReference type="KEGG" id="run:DR864_09770"/>
<dbReference type="PANTHER" id="PTHR48207">
    <property type="entry name" value="SUCCINATE--HYDROXYMETHYLGLUTARATE COA-TRANSFERASE"/>
    <property type="match status" value="1"/>
</dbReference>
<dbReference type="Gene3D" id="3.40.50.10540">
    <property type="entry name" value="Crotonobetainyl-coa:carnitine coa-transferase, domain 1"/>
    <property type="match status" value="1"/>
</dbReference>
<protein>
    <submittedName>
        <fullName evidence="2">CoA transferase</fullName>
    </submittedName>
</protein>
<proteinExistence type="predicted"/>
<dbReference type="Proteomes" id="UP000251993">
    <property type="component" value="Chromosome"/>
</dbReference>
<dbReference type="InterPro" id="IPR003673">
    <property type="entry name" value="CoA-Trfase_fam_III"/>
</dbReference>
<dbReference type="InterPro" id="IPR044855">
    <property type="entry name" value="CoA-Trfase_III_dom3_sf"/>
</dbReference>
<accession>A0A344TH79</accession>
<evidence type="ECO:0000256" key="1">
    <source>
        <dbReference type="ARBA" id="ARBA00022679"/>
    </source>
</evidence>
<reference evidence="2 3" key="1">
    <citation type="submission" date="2018-07" db="EMBL/GenBank/DDBJ databases">
        <title>Genome sequencing of Runella.</title>
        <authorList>
            <person name="Baek M.-G."/>
            <person name="Yi H."/>
        </authorList>
    </citation>
    <scope>NUCLEOTIDE SEQUENCE [LARGE SCALE GENOMIC DNA]</scope>
    <source>
        <strain evidence="2 3">HYN0085</strain>
    </source>
</reference>
<keyword evidence="1 2" id="KW-0808">Transferase</keyword>
<dbReference type="Pfam" id="PF02515">
    <property type="entry name" value="CoA_transf_3"/>
    <property type="match status" value="1"/>
</dbReference>
<sequence>MTEQFFKNRLKVVELASVLAGPAVGMFFAELGAEVIKIENKKTGGDMTRFWKLPTEDSSSPYSAYYASVNWNKKTYLLDLEESEDREQAYALLQNADIVISNYRTKVAEKLGVDYPTLSQINPALIFAQLNAFDDYSERPAFDVVLQAEAGFLYMNGEADGPPVKMPVALIDVLAAHQLKEGILLALLRRTQTGKGAYVSTSLFESAVASLVNQATNWLMASHIPQRMGTQHPNIAPYGDMYTCSDGKAILLAVGTEKQFKNLCQVLDLSEILTQLSFSSNVERVKNRAALNALLAEKISVVDASSLLQKLEAANVPAAAIRNMQEVFELPAAQSMILEETMPDGTVSKRVKTVAFEMDER</sequence>
<dbReference type="SUPFAM" id="SSF89796">
    <property type="entry name" value="CoA-transferase family III (CaiB/BaiF)"/>
    <property type="match status" value="1"/>
</dbReference>
<evidence type="ECO:0000313" key="2">
    <source>
        <dbReference type="EMBL" id="AXE18000.1"/>
    </source>
</evidence>
<dbReference type="GO" id="GO:0008410">
    <property type="term" value="F:CoA-transferase activity"/>
    <property type="evidence" value="ECO:0007669"/>
    <property type="project" value="TreeGrafter"/>
</dbReference>
<dbReference type="EMBL" id="CP030850">
    <property type="protein sequence ID" value="AXE18000.1"/>
    <property type="molecule type" value="Genomic_DNA"/>
</dbReference>
<gene>
    <name evidence="2" type="ORF">DR864_09770</name>
</gene>
<dbReference type="InterPro" id="IPR023606">
    <property type="entry name" value="CoA-Trfase_III_dom_1_sf"/>
</dbReference>